<proteinExistence type="predicted"/>
<dbReference type="InterPro" id="IPR007833">
    <property type="entry name" value="Capsule_polysaccharide_synth"/>
</dbReference>
<evidence type="ECO:0000259" key="1">
    <source>
        <dbReference type="Pfam" id="PF10111"/>
    </source>
</evidence>
<accession>A0A546XXV0</accession>
<dbReference type="GO" id="GO:0015774">
    <property type="term" value="P:polysaccharide transport"/>
    <property type="evidence" value="ECO:0007669"/>
    <property type="project" value="InterPro"/>
</dbReference>
<dbReference type="Gene3D" id="3.40.50.12580">
    <property type="match status" value="1"/>
</dbReference>
<comment type="caution">
    <text evidence="2">The sequence shown here is derived from an EMBL/GenBank/DDBJ whole genome shotgun (WGS) entry which is preliminary data.</text>
</comment>
<dbReference type="RefSeq" id="WP_142858010.1">
    <property type="nucleotide sequence ID" value="NZ_JAALYP010000016.1"/>
</dbReference>
<dbReference type="PANTHER" id="PTHR22916">
    <property type="entry name" value="GLYCOSYLTRANSFERASE"/>
    <property type="match status" value="1"/>
</dbReference>
<dbReference type="AlphaFoldDB" id="A0A546XXV0"/>
<dbReference type="GO" id="GO:0000271">
    <property type="term" value="P:polysaccharide biosynthetic process"/>
    <property type="evidence" value="ECO:0007669"/>
    <property type="project" value="InterPro"/>
</dbReference>
<feature type="domain" description="Glycosyltransferase 2-like prokaryotic type" evidence="1">
    <location>
        <begin position="7"/>
        <end position="271"/>
    </location>
</feature>
<gene>
    <name evidence="2" type="ORF">EXN61_17330</name>
</gene>
<evidence type="ECO:0000313" key="2">
    <source>
        <dbReference type="EMBL" id="TRB05564.1"/>
    </source>
</evidence>
<keyword evidence="2" id="KW-0808">Transferase</keyword>
<dbReference type="InterPro" id="IPR043148">
    <property type="entry name" value="TagF_C"/>
</dbReference>
<dbReference type="EMBL" id="SGOE01000004">
    <property type="protein sequence ID" value="TRB05564.1"/>
    <property type="molecule type" value="Genomic_DNA"/>
</dbReference>
<dbReference type="Pfam" id="PF10111">
    <property type="entry name" value="Glyco_tranf_2_2"/>
    <property type="match status" value="1"/>
</dbReference>
<dbReference type="Pfam" id="PF05159">
    <property type="entry name" value="Capsule_synth"/>
    <property type="match status" value="1"/>
</dbReference>
<reference evidence="2 3" key="1">
    <citation type="journal article" date="2019" name="Appl. Microbiol. Biotechnol.">
        <title>Differential efficiency of wild type rhizogenic strains for rol gene transformation of plants.</title>
        <authorList>
            <person name="Desmet S."/>
            <person name="De Keyser E."/>
            <person name="Van Vaerenbergh J."/>
            <person name="Baeyen S."/>
            <person name="Van Huylenbroeck J."/>
            <person name="Geelen D."/>
            <person name="Dhooghe E."/>
        </authorList>
    </citation>
    <scope>NUCLEOTIDE SEQUENCE [LARGE SCALE GENOMIC DNA]</scope>
    <source>
        <strain evidence="2 3">MAFF210266</strain>
    </source>
</reference>
<dbReference type="InterPro" id="IPR029044">
    <property type="entry name" value="Nucleotide-diphossugar_trans"/>
</dbReference>
<dbReference type="Proteomes" id="UP000317023">
    <property type="component" value="Unassembled WGS sequence"/>
</dbReference>
<dbReference type="SUPFAM" id="SSF53448">
    <property type="entry name" value="Nucleotide-diphospho-sugar transferases"/>
    <property type="match status" value="1"/>
</dbReference>
<sequence length="759" mass="85864">MTKKITAIIPIGATSFEFYERRLNMRLDYDLDEVETLIVNDGSPDDVSELIEDYCNRHGFKYVRTAARHTPFSSARARNVGLQYSDTEWVSLEDADVIYPRNFYTLAIQHLELLEDATPFNFMTIPTVYLKETISEEIFERGLSADVIQRIKSAQLLENPRGGDNNEIIEHFAPASGIFLLRRKTALVAGGYDEQFLGWGGEDRDLAFRLIALPGYSQKIQLPTDFALTKPWNLNDTVVYEGWRALYRMNGDYAAAIGLQGYHLFHDRMPWRSDKSKQNITFATEKAKKIFEKKIIQPLPDDKLPVDIILGRNPHIQNSQLFDVIPNPVVIDEAPNIDAVFFAQSILSRRPNTITMWNPYGTSWRLAVYKELRAANAPIVVGERGALPRSFYFDVGGLSVESDTYQEQNWNSQISDEDTAAVEAYIEDLRSGSSALEAQNSRIGTGLLRLQLGLSPEEKIVVVPLQLFDDTVTTYFSETNRTYTDYIGEVRKIAGLLPYGWKLVYKNHPLAREKYAIDGAIAADSAHINDLLELADAVIVFNSGTGLLAMAFEKPVFVYGRTFYGITGVNNVLQDADSFIGTVKAGIPPVDLTKVKRFYHFLTQKFYSFADVENTLKKQTEKSNRVVLQKLFYTRIVFPGHEPRSWSNRSFDLRTSTLFDRFRHFDYAAKNAPSKFTVPREIVSSGLAPSLKATTPEPVVSKLPIYRKPAVYVVAPFVRLIGTRPDDVTKFNADPSGFFAKLKNPRYRLVGKVLFGTPK</sequence>
<dbReference type="InterPro" id="IPR019290">
    <property type="entry name" value="GlycosylTrfase-like_prok"/>
</dbReference>
<name>A0A546XXV0_AGRTU</name>
<dbReference type="Gene3D" id="3.90.550.10">
    <property type="entry name" value="Spore Coat Polysaccharide Biosynthesis Protein SpsA, Chain A"/>
    <property type="match status" value="1"/>
</dbReference>
<protein>
    <submittedName>
        <fullName evidence="2">Glycosyltransferase</fullName>
    </submittedName>
</protein>
<dbReference type="GO" id="GO:0016758">
    <property type="term" value="F:hexosyltransferase activity"/>
    <property type="evidence" value="ECO:0007669"/>
    <property type="project" value="UniProtKB-ARBA"/>
</dbReference>
<organism evidence="2 3">
    <name type="scientific">Agrobacterium tumefaciens</name>
    <dbReference type="NCBI Taxonomy" id="358"/>
    <lineage>
        <taxon>Bacteria</taxon>
        <taxon>Pseudomonadati</taxon>
        <taxon>Pseudomonadota</taxon>
        <taxon>Alphaproteobacteria</taxon>
        <taxon>Hyphomicrobiales</taxon>
        <taxon>Rhizobiaceae</taxon>
        <taxon>Rhizobium/Agrobacterium group</taxon>
        <taxon>Agrobacterium</taxon>
        <taxon>Agrobacterium tumefaciens complex</taxon>
    </lineage>
</organism>
<evidence type="ECO:0000313" key="3">
    <source>
        <dbReference type="Proteomes" id="UP000317023"/>
    </source>
</evidence>